<comment type="caution">
    <text evidence="2">The sequence shown here is derived from an EMBL/GenBank/DDBJ whole genome shotgun (WGS) entry which is preliminary data.</text>
</comment>
<protein>
    <recommendedName>
        <fullName evidence="4">Hemerythrin-like domain-containing protein</fullName>
    </recommendedName>
</protein>
<feature type="signal peptide" evidence="1">
    <location>
        <begin position="1"/>
        <end position="26"/>
    </location>
</feature>
<proteinExistence type="predicted"/>
<accession>A0A2S6N3G2</accession>
<evidence type="ECO:0000313" key="3">
    <source>
        <dbReference type="Proteomes" id="UP000239724"/>
    </source>
</evidence>
<evidence type="ECO:0008006" key="4">
    <source>
        <dbReference type="Google" id="ProtNLM"/>
    </source>
</evidence>
<gene>
    <name evidence="2" type="ORF">CCS01_22435</name>
</gene>
<dbReference type="AlphaFoldDB" id="A0A2S6N3G2"/>
<keyword evidence="3" id="KW-1185">Reference proteome</keyword>
<dbReference type="EMBL" id="NHRY01000232">
    <property type="protein sequence ID" value="PPQ29153.1"/>
    <property type="molecule type" value="Genomic_DNA"/>
</dbReference>
<organism evidence="2 3">
    <name type="scientific">Rhodopila globiformis</name>
    <name type="common">Rhodopseudomonas globiformis</name>
    <dbReference type="NCBI Taxonomy" id="1071"/>
    <lineage>
        <taxon>Bacteria</taxon>
        <taxon>Pseudomonadati</taxon>
        <taxon>Pseudomonadota</taxon>
        <taxon>Alphaproteobacteria</taxon>
        <taxon>Acetobacterales</taxon>
        <taxon>Acetobacteraceae</taxon>
        <taxon>Rhodopila</taxon>
    </lineage>
</organism>
<evidence type="ECO:0000313" key="2">
    <source>
        <dbReference type="EMBL" id="PPQ29153.1"/>
    </source>
</evidence>
<feature type="chain" id="PRO_5015435472" description="Hemerythrin-like domain-containing protein" evidence="1">
    <location>
        <begin position="27"/>
        <end position="180"/>
    </location>
</feature>
<keyword evidence="1" id="KW-0732">Signal</keyword>
<reference evidence="2 3" key="1">
    <citation type="journal article" date="2018" name="Arch. Microbiol.">
        <title>New insights into the metabolic potential of the phototrophic purple bacterium Rhodopila globiformis DSM 161(T) from its draft genome sequence and evidence for a vanadium-dependent nitrogenase.</title>
        <authorList>
            <person name="Imhoff J.F."/>
            <person name="Rahn T."/>
            <person name="Kunzel S."/>
            <person name="Neulinger S.C."/>
        </authorList>
    </citation>
    <scope>NUCLEOTIDE SEQUENCE [LARGE SCALE GENOMIC DNA]</scope>
    <source>
        <strain evidence="2 3">DSM 161</strain>
    </source>
</reference>
<sequence length="180" mass="19649">MLSKSSRMWLVAAAAAWIVPSQPIMAQQPEQHLIPQSQIIEHKETLEQLTALTHHPGEVGEAASRLLVMMKRHMAREEAFIQPPLTLLPEVAAGKVTPDMAWALPMIKRTQAEHEQIFIEHTEITDGLNELATAAEKAGDKNAQAFAESAAADSLTDFEILIPTLTLLGNALEAKLPAAH</sequence>
<dbReference type="RefSeq" id="WP_104521050.1">
    <property type="nucleotide sequence ID" value="NZ_NHRY01000232.1"/>
</dbReference>
<name>A0A2S6N3G2_RHOGL</name>
<evidence type="ECO:0000256" key="1">
    <source>
        <dbReference type="SAM" id="SignalP"/>
    </source>
</evidence>
<dbReference type="Proteomes" id="UP000239724">
    <property type="component" value="Unassembled WGS sequence"/>
</dbReference>